<reference evidence="1 2" key="2">
    <citation type="submission" date="2020-08" db="EMBL/GenBank/DDBJ databases">
        <authorList>
            <person name="Ueki A."/>
            <person name="Tonouchi A."/>
        </authorList>
    </citation>
    <scope>NUCLEOTIDE SEQUENCE [LARGE SCALE GENOMIC DNA]</scope>
    <source>
        <strain evidence="1 2">CTTW</strain>
    </source>
</reference>
<evidence type="ECO:0000313" key="1">
    <source>
        <dbReference type="EMBL" id="BCJ99529.1"/>
    </source>
</evidence>
<sequence length="172" mass="20200">MKDKHQMVMNELLCQLEEPYRDMFLELAEYAVVLGYCPVRNKTQDITIDFRNNKVKKTILKMEQYEQKHDGCKYKETTIPGLRLRFFAAKEYSDIFSQGIKRVIEDFGGKYTGCYGCGRCDGTQGYIYTYEDGRSVFRCGSELVSVFHYKKDNLSEIKELMKTQAEYYNKEA</sequence>
<dbReference type="Proteomes" id="UP000515703">
    <property type="component" value="Chromosome"/>
</dbReference>
<dbReference type="EMBL" id="AP023368">
    <property type="protein sequence ID" value="BCJ99529.1"/>
    <property type="molecule type" value="Genomic_DNA"/>
</dbReference>
<evidence type="ECO:0000313" key="2">
    <source>
        <dbReference type="Proteomes" id="UP000515703"/>
    </source>
</evidence>
<protein>
    <submittedName>
        <fullName evidence="1">Uncharacterized protein</fullName>
    </submittedName>
</protein>
<accession>A0A7I8DMC6</accession>
<organism evidence="1 2">
    <name type="scientific">Anaerocolumna chitinilytica</name>
    <dbReference type="NCBI Taxonomy" id="1727145"/>
    <lineage>
        <taxon>Bacteria</taxon>
        <taxon>Bacillati</taxon>
        <taxon>Bacillota</taxon>
        <taxon>Clostridia</taxon>
        <taxon>Lachnospirales</taxon>
        <taxon>Lachnospiraceae</taxon>
        <taxon>Anaerocolumna</taxon>
    </lineage>
</organism>
<keyword evidence="2" id="KW-1185">Reference proteome</keyword>
<proteinExistence type="predicted"/>
<gene>
    <name evidence="1" type="ORF">bsdcttw_25700</name>
</gene>
<dbReference type="RefSeq" id="WP_185255290.1">
    <property type="nucleotide sequence ID" value="NZ_AP023368.1"/>
</dbReference>
<dbReference type="AlphaFoldDB" id="A0A7I8DMC6"/>
<dbReference type="KEGG" id="acht:bsdcttw_25700"/>
<reference evidence="1 2" key="1">
    <citation type="submission" date="2020-08" db="EMBL/GenBank/DDBJ databases">
        <title>Draft genome sequencing of an Anaerocolumna strain isolated from anoxic soil subjected to BSD treatment.</title>
        <authorList>
            <person name="Uek A."/>
            <person name="Tonouchi A."/>
        </authorList>
    </citation>
    <scope>NUCLEOTIDE SEQUENCE [LARGE SCALE GENOMIC DNA]</scope>
    <source>
        <strain evidence="1 2">CTTW</strain>
    </source>
</reference>
<name>A0A7I8DMC6_9FIRM</name>